<dbReference type="Proteomes" id="UP000594014">
    <property type="component" value="Chromosome"/>
</dbReference>
<organism evidence="1 2">
    <name type="scientific">Anoxybacterium hadale</name>
    <dbReference type="NCBI Taxonomy" id="3408580"/>
    <lineage>
        <taxon>Bacteria</taxon>
        <taxon>Bacillati</taxon>
        <taxon>Bacillota</taxon>
        <taxon>Clostridia</taxon>
        <taxon>Peptostreptococcales</taxon>
        <taxon>Anaerovoracaceae</taxon>
        <taxon>Anoxybacterium</taxon>
    </lineage>
</organism>
<proteinExistence type="predicted"/>
<sequence length="340" mass="39019">MIAELEQKAGFFADLEKSTGTFVNFEKPEVLAVLAVAILYLLLITGVWITYRVRIRSVMAKIRMHNRLKARKKMLRQDSALERHLRSVLSAAQNKPMEPKAYLVMSIIIFACILTAGLRSASPISAFLMALLLTLMPYLMLRVKVETMRRKSSYEGEKLISEVLCQYRICEYNVYKTMEQVILISEGTKITGKLMFKLLLELRNTGDPQIIKDATERFAYGINTNWSRMLANSIRVAAESGMNVSLALEDILIQLREARQLFEERKRLNAESVRMVVFLAPVMYLGTILMSVKYLGIPVSKLIRNQLYTEQGFLLILVIIFLFLINLALIEIINNQRFDY</sequence>
<dbReference type="EMBL" id="CP042469">
    <property type="protein sequence ID" value="QOX62496.1"/>
    <property type="molecule type" value="Genomic_DNA"/>
</dbReference>
<name>A0ACD1A814_9FIRM</name>
<evidence type="ECO:0000313" key="2">
    <source>
        <dbReference type="Proteomes" id="UP000594014"/>
    </source>
</evidence>
<reference evidence="1" key="1">
    <citation type="submission" date="2019-08" db="EMBL/GenBank/DDBJ databases">
        <title>Genome sequence of Clostridiales bacterium MT110.</title>
        <authorList>
            <person name="Cao J."/>
        </authorList>
    </citation>
    <scope>NUCLEOTIDE SEQUENCE</scope>
    <source>
        <strain evidence="1">MT110</strain>
    </source>
</reference>
<keyword evidence="2" id="KW-1185">Reference proteome</keyword>
<evidence type="ECO:0000313" key="1">
    <source>
        <dbReference type="EMBL" id="QOX62496.1"/>
    </source>
</evidence>
<gene>
    <name evidence="1" type="ORF">FRZ06_03615</name>
</gene>
<protein>
    <submittedName>
        <fullName evidence="1">Uncharacterized protein</fullName>
    </submittedName>
</protein>
<accession>A0ACD1A814</accession>